<comment type="caution">
    <text evidence="1">The sequence shown here is derived from an EMBL/GenBank/DDBJ whole genome shotgun (WGS) entry which is preliminary data.</text>
</comment>
<proteinExistence type="predicted"/>
<gene>
    <name evidence="1" type="ORF">GCM10017774_90140</name>
</gene>
<evidence type="ECO:0000313" key="2">
    <source>
        <dbReference type="Proteomes" id="UP000605568"/>
    </source>
</evidence>
<organism evidence="1 2">
    <name type="scientific">Lentzea cavernae</name>
    <dbReference type="NCBI Taxonomy" id="2020703"/>
    <lineage>
        <taxon>Bacteria</taxon>
        <taxon>Bacillati</taxon>
        <taxon>Actinomycetota</taxon>
        <taxon>Actinomycetes</taxon>
        <taxon>Pseudonocardiales</taxon>
        <taxon>Pseudonocardiaceae</taxon>
        <taxon>Lentzea</taxon>
    </lineage>
</organism>
<reference evidence="2" key="1">
    <citation type="journal article" date="2019" name="Int. J. Syst. Evol. Microbiol.">
        <title>The Global Catalogue of Microorganisms (GCM) 10K type strain sequencing project: providing services to taxonomists for standard genome sequencing and annotation.</title>
        <authorList>
            <consortium name="The Broad Institute Genomics Platform"/>
            <consortium name="The Broad Institute Genome Sequencing Center for Infectious Disease"/>
            <person name="Wu L."/>
            <person name="Ma J."/>
        </authorList>
    </citation>
    <scope>NUCLEOTIDE SEQUENCE [LARGE SCALE GENOMIC DNA]</scope>
    <source>
        <strain evidence="2">CGMCC 4.7367</strain>
    </source>
</reference>
<sequence>MRHVPTFEDEVNPTPDELRAWAYSDAPEPMQDWDTLIAEPGNLPLLLQLVADPTCPSRSYILASLYCFVGHYDRSAPELRDAIALAEQTDVPWLTTWARRARQVIDHPESFNRSDWCGWPGYATRPAGDP</sequence>
<evidence type="ECO:0008006" key="3">
    <source>
        <dbReference type="Google" id="ProtNLM"/>
    </source>
</evidence>
<accession>A0ABQ3N4L2</accession>
<evidence type="ECO:0000313" key="1">
    <source>
        <dbReference type="EMBL" id="GHH62424.1"/>
    </source>
</evidence>
<name>A0ABQ3N4L2_9PSEU</name>
<protein>
    <recommendedName>
        <fullName evidence="3">Tetratricopeptide repeat-containing protein</fullName>
    </recommendedName>
</protein>
<dbReference type="Proteomes" id="UP000605568">
    <property type="component" value="Unassembled WGS sequence"/>
</dbReference>
<dbReference type="EMBL" id="BNAR01000028">
    <property type="protein sequence ID" value="GHH62424.1"/>
    <property type="molecule type" value="Genomic_DNA"/>
</dbReference>
<keyword evidence="2" id="KW-1185">Reference proteome</keyword>